<name>A0AAV4KQP2_9ACTN</name>
<reference evidence="2 3" key="1">
    <citation type="journal article" date="2014" name="Int. J. Syst. Evol. Microbiol.">
        <title>Complete genome sequence of Corynebacterium casei LMG S-19264T (=DSM 44701T), isolated from a smear-ripened cheese.</title>
        <authorList>
            <consortium name="US DOE Joint Genome Institute (JGI-PGF)"/>
            <person name="Walter F."/>
            <person name="Albersmeier A."/>
            <person name="Kalinowski J."/>
            <person name="Ruckert C."/>
        </authorList>
    </citation>
    <scope>NUCLEOTIDE SEQUENCE [LARGE SCALE GENOMIC DNA]</scope>
    <source>
        <strain evidence="2 3">JCM 4205</strain>
    </source>
</reference>
<accession>A0AAV4KQP2</accession>
<evidence type="ECO:0000256" key="1">
    <source>
        <dbReference type="SAM" id="MobiDB-lite"/>
    </source>
</evidence>
<comment type="caution">
    <text evidence="2">The sequence shown here is derived from an EMBL/GenBank/DDBJ whole genome shotgun (WGS) entry which is preliminary data.</text>
</comment>
<dbReference type="AlphaFoldDB" id="A0AAV4KQP2"/>
<sequence>MAREVGEAVGADVSARAKLEPLRVKLVSLIDPGLLRKLPRRPVHHAPVTTRHGRPRPSAPGNSADIRSHAASGSSPRPITRSINQTGLWPVRLIIGSATADGPF</sequence>
<feature type="compositionally biased region" description="Polar residues" evidence="1">
    <location>
        <begin position="71"/>
        <end position="82"/>
    </location>
</feature>
<proteinExistence type="predicted"/>
<gene>
    <name evidence="2" type="ORF">GCM10010497_59650</name>
</gene>
<organism evidence="2 3">
    <name type="scientific">Streptomyces cinereoruber</name>
    <dbReference type="NCBI Taxonomy" id="67260"/>
    <lineage>
        <taxon>Bacteria</taxon>
        <taxon>Bacillati</taxon>
        <taxon>Actinomycetota</taxon>
        <taxon>Actinomycetes</taxon>
        <taxon>Kitasatosporales</taxon>
        <taxon>Streptomycetaceae</taxon>
        <taxon>Streptomyces</taxon>
    </lineage>
</organism>
<feature type="region of interest" description="Disordered" evidence="1">
    <location>
        <begin position="40"/>
        <end position="82"/>
    </location>
</feature>
<dbReference type="EMBL" id="BMSJ01000014">
    <property type="protein sequence ID" value="GGR48274.1"/>
    <property type="molecule type" value="Genomic_DNA"/>
</dbReference>
<protein>
    <submittedName>
        <fullName evidence="2">Uncharacterized protein</fullName>
    </submittedName>
</protein>
<dbReference type="Proteomes" id="UP000642014">
    <property type="component" value="Unassembled WGS sequence"/>
</dbReference>
<evidence type="ECO:0000313" key="3">
    <source>
        <dbReference type="Proteomes" id="UP000642014"/>
    </source>
</evidence>
<evidence type="ECO:0000313" key="2">
    <source>
        <dbReference type="EMBL" id="GGR48274.1"/>
    </source>
</evidence>